<organism evidence="1 2">
    <name type="scientific">Vibrio hangzhouensis</name>
    <dbReference type="NCBI Taxonomy" id="462991"/>
    <lineage>
        <taxon>Bacteria</taxon>
        <taxon>Pseudomonadati</taxon>
        <taxon>Pseudomonadota</taxon>
        <taxon>Gammaproteobacteria</taxon>
        <taxon>Vibrionales</taxon>
        <taxon>Vibrionaceae</taxon>
        <taxon>Vibrio</taxon>
    </lineage>
</organism>
<evidence type="ECO:0000313" key="1">
    <source>
        <dbReference type="EMBL" id="SEG44194.1"/>
    </source>
</evidence>
<dbReference type="Proteomes" id="UP000236721">
    <property type="component" value="Unassembled WGS sequence"/>
</dbReference>
<dbReference type="AlphaFoldDB" id="A0A1H6A7P0"/>
<proteinExistence type="predicted"/>
<evidence type="ECO:0000313" key="2">
    <source>
        <dbReference type="Proteomes" id="UP000236721"/>
    </source>
</evidence>
<sequence>MKKNGLFSSVVRAFGFVTVMGLLVVTGVSAKEKHHEDPTKIVTKLGAGYSDSAFVSGSIGLDEARMINARYNETGEWRLGGSWLFDLGIVNFNFSRTDYDNDSYRNNYSIGTYVPLSYFDISPAGWMLFPMAGYSYNDGKMAVPSEEVDNEYVLMRSQSHGGYLGMFGIRPIENSDWSVLGFAGGSAGSDNYRGYWGGMGMSYKINVHASFNFFGAISEDDYGNNNRLGMSISYEL</sequence>
<name>A0A1H6A7P0_9VIBR</name>
<reference evidence="2" key="1">
    <citation type="submission" date="2016-10" db="EMBL/GenBank/DDBJ databases">
        <authorList>
            <person name="Varghese N."/>
            <person name="Submissions S."/>
        </authorList>
    </citation>
    <scope>NUCLEOTIDE SEQUENCE [LARGE SCALE GENOMIC DNA]</scope>
    <source>
        <strain evidence="2">CGMCC 1.7062</strain>
    </source>
</reference>
<keyword evidence="2" id="KW-1185">Reference proteome</keyword>
<accession>A0A1H6A7P0</accession>
<evidence type="ECO:0008006" key="3">
    <source>
        <dbReference type="Google" id="ProtNLM"/>
    </source>
</evidence>
<gene>
    <name evidence="1" type="ORF">SAMN04488244_11455</name>
</gene>
<dbReference type="EMBL" id="FNVG01000014">
    <property type="protein sequence ID" value="SEG44194.1"/>
    <property type="molecule type" value="Genomic_DNA"/>
</dbReference>
<protein>
    <recommendedName>
        <fullName evidence="3">Outer membrane protein beta-barrel domain-containing protein</fullName>
    </recommendedName>
</protein>